<dbReference type="HOGENOM" id="CLU_000445_81_0_7"/>
<dbReference type="Gene3D" id="1.10.10.60">
    <property type="entry name" value="Homeodomain-like"/>
    <property type="match status" value="1"/>
</dbReference>
<dbReference type="Pfam" id="PF12833">
    <property type="entry name" value="HTH_18"/>
    <property type="match status" value="1"/>
</dbReference>
<accession>B8J5T0</accession>
<dbReference type="InterPro" id="IPR018060">
    <property type="entry name" value="HTH_AraC"/>
</dbReference>
<proteinExistence type="predicted"/>
<dbReference type="PROSITE" id="PS01124">
    <property type="entry name" value="HTH_ARAC_FAMILY_2"/>
    <property type="match status" value="1"/>
</dbReference>
<feature type="domain" description="HTH araC/xylS-type" evidence="4">
    <location>
        <begin position="222"/>
        <end position="320"/>
    </location>
</feature>
<evidence type="ECO:0000256" key="2">
    <source>
        <dbReference type="ARBA" id="ARBA00023125"/>
    </source>
</evidence>
<dbReference type="SUPFAM" id="SSF51182">
    <property type="entry name" value="RmlC-like cupins"/>
    <property type="match status" value="1"/>
</dbReference>
<dbReference type="SMART" id="SM00342">
    <property type="entry name" value="HTH_ARAC"/>
    <property type="match status" value="1"/>
</dbReference>
<evidence type="ECO:0000259" key="4">
    <source>
        <dbReference type="PROSITE" id="PS01124"/>
    </source>
</evidence>
<name>B8J5T0_ANAD2</name>
<gene>
    <name evidence="5" type="ordered locus">A2cp1_1684</name>
</gene>
<dbReference type="InterPro" id="IPR032783">
    <property type="entry name" value="AraC_lig"/>
</dbReference>
<dbReference type="PANTHER" id="PTHR46796:SF7">
    <property type="entry name" value="ARAC FAMILY TRANSCRIPTIONAL REGULATOR"/>
    <property type="match status" value="1"/>
</dbReference>
<evidence type="ECO:0000256" key="3">
    <source>
        <dbReference type="ARBA" id="ARBA00023163"/>
    </source>
</evidence>
<dbReference type="SUPFAM" id="SSF46689">
    <property type="entry name" value="Homeodomain-like"/>
    <property type="match status" value="2"/>
</dbReference>
<keyword evidence="1" id="KW-0805">Transcription regulation</keyword>
<dbReference type="InterPro" id="IPR050204">
    <property type="entry name" value="AraC_XylS_family_regulators"/>
</dbReference>
<dbReference type="RefSeq" id="WP_012632954.1">
    <property type="nucleotide sequence ID" value="NC_011891.1"/>
</dbReference>
<organism evidence="5 6">
    <name type="scientific">Anaeromyxobacter dehalogenans (strain ATCC BAA-258 / DSM 21875 / 2CP-1)</name>
    <dbReference type="NCBI Taxonomy" id="455488"/>
    <lineage>
        <taxon>Bacteria</taxon>
        <taxon>Pseudomonadati</taxon>
        <taxon>Myxococcota</taxon>
        <taxon>Myxococcia</taxon>
        <taxon>Myxococcales</taxon>
        <taxon>Cystobacterineae</taxon>
        <taxon>Anaeromyxobacteraceae</taxon>
        <taxon>Anaeromyxobacter</taxon>
    </lineage>
</organism>
<dbReference type="AlphaFoldDB" id="B8J5T0"/>
<evidence type="ECO:0000313" key="6">
    <source>
        <dbReference type="Proteomes" id="UP000007089"/>
    </source>
</evidence>
<dbReference type="GO" id="GO:0043565">
    <property type="term" value="F:sequence-specific DNA binding"/>
    <property type="evidence" value="ECO:0007669"/>
    <property type="project" value="InterPro"/>
</dbReference>
<evidence type="ECO:0000313" key="5">
    <source>
        <dbReference type="EMBL" id="ACL65027.1"/>
    </source>
</evidence>
<dbReference type="InterPro" id="IPR009057">
    <property type="entry name" value="Homeodomain-like_sf"/>
</dbReference>
<reference evidence="5" key="1">
    <citation type="submission" date="2009-01" db="EMBL/GenBank/DDBJ databases">
        <title>Complete sequence of Anaeromyxobacter dehalogenans 2CP-1.</title>
        <authorList>
            <consortium name="US DOE Joint Genome Institute"/>
            <person name="Lucas S."/>
            <person name="Copeland A."/>
            <person name="Lapidus A."/>
            <person name="Glavina del Rio T."/>
            <person name="Dalin E."/>
            <person name="Tice H."/>
            <person name="Bruce D."/>
            <person name="Goodwin L."/>
            <person name="Pitluck S."/>
            <person name="Saunders E."/>
            <person name="Brettin T."/>
            <person name="Detter J.C."/>
            <person name="Han C."/>
            <person name="Larimer F."/>
            <person name="Land M."/>
            <person name="Hauser L."/>
            <person name="Kyrpides N."/>
            <person name="Ovchinnikova G."/>
            <person name="Beliaev A.S."/>
            <person name="Richardson P."/>
        </authorList>
    </citation>
    <scope>NUCLEOTIDE SEQUENCE</scope>
    <source>
        <strain evidence="5">2CP-1</strain>
    </source>
</reference>
<dbReference type="Pfam" id="PF12852">
    <property type="entry name" value="Cupin_6"/>
    <property type="match status" value="1"/>
</dbReference>
<dbReference type="KEGG" id="acp:A2cp1_1684"/>
<dbReference type="EMBL" id="CP001359">
    <property type="protein sequence ID" value="ACL65027.1"/>
    <property type="molecule type" value="Genomic_DNA"/>
</dbReference>
<dbReference type="GO" id="GO:0003700">
    <property type="term" value="F:DNA-binding transcription factor activity"/>
    <property type="evidence" value="ECO:0007669"/>
    <property type="project" value="InterPro"/>
</dbReference>
<keyword evidence="3" id="KW-0804">Transcription</keyword>
<dbReference type="InterPro" id="IPR011051">
    <property type="entry name" value="RmlC_Cupin_sf"/>
</dbReference>
<evidence type="ECO:0000256" key="1">
    <source>
        <dbReference type="ARBA" id="ARBA00023015"/>
    </source>
</evidence>
<sequence>MGADPLADVLTSVRLTGSVFFRVAGAPPWAAEAPPSRAIAAQVMPGADHVIEFHAVARGRCLAGIVGEPPVVLEAGDVVCFPHGDAHVLSSAAGLRGAAPDLAPYALARDAPRPFLVRVGAGPPDTEVLCGFFGCDARPFNPLLASLPRLLRASDREGPRRGWLSRFLEVAEAEASAPGPGGEGVLSRLAELMFLEMVRRHLEALPAGRGGWLAGLSDPHVGRALAALHARPADPWSLERLARAAGLARSSLAERFATLIGEPPMQYLARWRMQVAAGLLATTREGVASIAGQVGYASEAAFNRAFKKCVGEPPATWRRRRADRRPERRAGPAA</sequence>
<dbReference type="PANTHER" id="PTHR46796">
    <property type="entry name" value="HTH-TYPE TRANSCRIPTIONAL ACTIVATOR RHAS-RELATED"/>
    <property type="match status" value="1"/>
</dbReference>
<keyword evidence="6" id="KW-1185">Reference proteome</keyword>
<dbReference type="Proteomes" id="UP000007089">
    <property type="component" value="Chromosome"/>
</dbReference>
<protein>
    <submittedName>
        <fullName evidence="5">Transcriptional regulator, AraC family</fullName>
    </submittedName>
</protein>
<keyword evidence="2" id="KW-0238">DNA-binding</keyword>